<feature type="compositionally biased region" description="Basic and acidic residues" evidence="1">
    <location>
        <begin position="119"/>
        <end position="145"/>
    </location>
</feature>
<dbReference type="AlphaFoldDB" id="A0A7U3ZS47"/>
<feature type="chain" id="PRO_5031377478" evidence="3">
    <location>
        <begin position="27"/>
        <end position="189"/>
    </location>
</feature>
<keyword evidence="2" id="KW-0812">Transmembrane</keyword>
<dbReference type="KEGG" id="mpf:MPUT_0099"/>
<dbReference type="Proteomes" id="UP000008907">
    <property type="component" value="Chromosome"/>
</dbReference>
<accession>A0A7U3ZS47</accession>
<keyword evidence="2" id="KW-1133">Transmembrane helix</keyword>
<sequence>MRKVIFKNIVLFSVSVLTLNFSIFKALDINDVKQTNISLVNKQITISNSFNQVKQDNQKVTFSYNIIDPNKVLGTESYNKQITDYLINFNVNNNEYLFNDKKDNLSVNSDTIKNLSDSVNRKDNDNKTTNKDNNNDAKHDSDQSHPRLGNFPKQPKNNSNIFLLAASVVSLIGIVISIILLVKFLKKDK</sequence>
<organism evidence="4 5">
    <name type="scientific">Mycoplasma putrefaciens (strain ATCC 15718 / NCTC 10155 / C30 KS-1 / KS-1)</name>
    <dbReference type="NCBI Taxonomy" id="743965"/>
    <lineage>
        <taxon>Bacteria</taxon>
        <taxon>Bacillati</taxon>
        <taxon>Mycoplasmatota</taxon>
        <taxon>Mollicutes</taxon>
        <taxon>Mycoplasmataceae</taxon>
        <taxon>Mycoplasma</taxon>
    </lineage>
</organism>
<dbReference type="EMBL" id="CP003021">
    <property type="protein sequence ID" value="AEM68503.1"/>
    <property type="molecule type" value="Genomic_DNA"/>
</dbReference>
<protein>
    <submittedName>
        <fullName evidence="4">Uncharacterized protein</fullName>
    </submittedName>
</protein>
<evidence type="ECO:0000313" key="4">
    <source>
        <dbReference type="EMBL" id="AEM68503.1"/>
    </source>
</evidence>
<evidence type="ECO:0000313" key="5">
    <source>
        <dbReference type="Proteomes" id="UP000008907"/>
    </source>
</evidence>
<feature type="signal peptide" evidence="3">
    <location>
        <begin position="1"/>
        <end position="26"/>
    </location>
</feature>
<proteinExistence type="predicted"/>
<gene>
    <name evidence="4" type="ordered locus">MPUT_0099</name>
</gene>
<name>A0A7U3ZS47_MYCPK</name>
<dbReference type="RefSeq" id="WP_014034859.1">
    <property type="nucleotide sequence ID" value="NC_015946.1"/>
</dbReference>
<keyword evidence="2" id="KW-0472">Membrane</keyword>
<reference evidence="4 5" key="1">
    <citation type="journal article" date="2011" name="J. Bacteriol.">
        <title>Genome Sequence of Mycoplasma putrefaciens Type Strain KS1.</title>
        <authorList>
            <person name="Calcutt M.J."/>
            <person name="Foecking M.F."/>
        </authorList>
    </citation>
    <scope>NUCLEOTIDE SEQUENCE [LARGE SCALE GENOMIC DNA]</scope>
    <source>
        <strain evidence="5">ATCC 15718 / NCTC 10155 / C30 KS-1 / KS-1</strain>
    </source>
</reference>
<feature type="region of interest" description="Disordered" evidence="1">
    <location>
        <begin position="116"/>
        <end position="152"/>
    </location>
</feature>
<evidence type="ECO:0000256" key="1">
    <source>
        <dbReference type="SAM" id="MobiDB-lite"/>
    </source>
</evidence>
<keyword evidence="3" id="KW-0732">Signal</keyword>
<feature type="transmembrane region" description="Helical" evidence="2">
    <location>
        <begin position="161"/>
        <end position="182"/>
    </location>
</feature>
<evidence type="ECO:0000256" key="3">
    <source>
        <dbReference type="SAM" id="SignalP"/>
    </source>
</evidence>
<evidence type="ECO:0000256" key="2">
    <source>
        <dbReference type="SAM" id="Phobius"/>
    </source>
</evidence>